<dbReference type="SUPFAM" id="SSF46689">
    <property type="entry name" value="Homeodomain-like"/>
    <property type="match status" value="1"/>
</dbReference>
<dbReference type="Pfam" id="PF00440">
    <property type="entry name" value="TetR_N"/>
    <property type="match status" value="1"/>
</dbReference>
<dbReference type="EMBL" id="JAGEOJ010000021">
    <property type="protein sequence ID" value="MBO2453576.1"/>
    <property type="molecule type" value="Genomic_DNA"/>
</dbReference>
<dbReference type="Pfam" id="PF02909">
    <property type="entry name" value="TetR_C_1"/>
    <property type="match status" value="1"/>
</dbReference>
<dbReference type="PRINTS" id="PR00455">
    <property type="entry name" value="HTHTETR"/>
</dbReference>
<keyword evidence="2" id="KW-0805">Transcription regulation</keyword>
<dbReference type="InterPro" id="IPR036271">
    <property type="entry name" value="Tet_transcr_reg_TetR-rel_C_sf"/>
</dbReference>
<dbReference type="PANTHER" id="PTHR30055">
    <property type="entry name" value="HTH-TYPE TRANSCRIPTIONAL REGULATOR RUTR"/>
    <property type="match status" value="1"/>
</dbReference>
<feature type="domain" description="HTH tetR-type" evidence="6">
    <location>
        <begin position="2"/>
        <end position="62"/>
    </location>
</feature>
<keyword evidence="4" id="KW-0804">Transcription</keyword>
<reference evidence="7" key="1">
    <citation type="submission" date="2021-03" db="EMBL/GenBank/DDBJ databases">
        <authorList>
            <person name="Kanchanasin P."/>
            <person name="Saeng-In P."/>
            <person name="Phongsopitanun W."/>
            <person name="Yuki M."/>
            <person name="Kudo T."/>
            <person name="Ohkuma M."/>
            <person name="Tanasupawat S."/>
        </authorList>
    </citation>
    <scope>NUCLEOTIDE SEQUENCE</scope>
    <source>
        <strain evidence="7">GKU 128</strain>
    </source>
</reference>
<evidence type="ECO:0000256" key="2">
    <source>
        <dbReference type="ARBA" id="ARBA00023015"/>
    </source>
</evidence>
<evidence type="ECO:0000256" key="4">
    <source>
        <dbReference type="ARBA" id="ARBA00023163"/>
    </source>
</evidence>
<dbReference type="InterPro" id="IPR023772">
    <property type="entry name" value="DNA-bd_HTH_TetR-type_CS"/>
</dbReference>
<dbReference type="Proteomes" id="UP000669179">
    <property type="component" value="Unassembled WGS sequence"/>
</dbReference>
<evidence type="ECO:0000256" key="3">
    <source>
        <dbReference type="ARBA" id="ARBA00023125"/>
    </source>
</evidence>
<dbReference type="GO" id="GO:0046677">
    <property type="term" value="P:response to antibiotic"/>
    <property type="evidence" value="ECO:0007669"/>
    <property type="project" value="InterPro"/>
</dbReference>
<dbReference type="PRINTS" id="PR00400">
    <property type="entry name" value="TETREPRESSOR"/>
</dbReference>
<sequence>MKLERGEVVRTAIRLLDEVGLEGLSLRRLAKELGVQAPALYWHFKNKQELLDHMVSEMARSAENESRPTPDQAWDEWLIDRARWMRNGLLSHRDLVLLTAGTRPTADRAPAIEEMVRRLCDAGFTPGEAVFNILVMTEYVTGSVLEEQAGHRREGGDGLEGVEDGPDGQPLLAAAIKEMNELSGSFEYGLSLLVDGMRARLATRRTQA</sequence>
<evidence type="ECO:0000259" key="6">
    <source>
        <dbReference type="PROSITE" id="PS50977"/>
    </source>
</evidence>
<dbReference type="InterPro" id="IPR001647">
    <property type="entry name" value="HTH_TetR"/>
</dbReference>
<dbReference type="Gene3D" id="1.10.10.60">
    <property type="entry name" value="Homeodomain-like"/>
    <property type="match status" value="1"/>
</dbReference>
<dbReference type="AlphaFoldDB" id="A0A939T5C4"/>
<dbReference type="PROSITE" id="PS50977">
    <property type="entry name" value="HTH_TETR_2"/>
    <property type="match status" value="1"/>
</dbReference>
<evidence type="ECO:0000313" key="7">
    <source>
        <dbReference type="EMBL" id="MBO2453576.1"/>
    </source>
</evidence>
<keyword evidence="3 5" id="KW-0238">DNA-binding</keyword>
<name>A0A939T5C4_9ACTN</name>
<accession>A0A939T5C4</accession>
<keyword evidence="1" id="KW-0678">Repressor</keyword>
<comment type="caution">
    <text evidence="7">The sequence shown here is derived from an EMBL/GenBank/DDBJ whole genome shotgun (WGS) entry which is preliminary data.</text>
</comment>
<dbReference type="GO" id="GO:0045892">
    <property type="term" value="P:negative regulation of DNA-templated transcription"/>
    <property type="evidence" value="ECO:0007669"/>
    <property type="project" value="InterPro"/>
</dbReference>
<dbReference type="GO" id="GO:0003700">
    <property type="term" value="F:DNA-binding transcription factor activity"/>
    <property type="evidence" value="ECO:0007669"/>
    <property type="project" value="TreeGrafter"/>
</dbReference>
<dbReference type="InterPro" id="IPR003012">
    <property type="entry name" value="Tet_transcr_reg_TetR"/>
</dbReference>
<dbReference type="Gene3D" id="1.10.357.10">
    <property type="entry name" value="Tetracycline Repressor, domain 2"/>
    <property type="match status" value="1"/>
</dbReference>
<protein>
    <submittedName>
        <fullName evidence="7">TetR/AcrR family transcriptional regulator C-terminal domain-containing protein</fullName>
    </submittedName>
</protein>
<dbReference type="PANTHER" id="PTHR30055:SF151">
    <property type="entry name" value="TRANSCRIPTIONAL REGULATORY PROTEIN"/>
    <property type="match status" value="1"/>
</dbReference>
<evidence type="ECO:0000256" key="1">
    <source>
        <dbReference type="ARBA" id="ARBA00022491"/>
    </source>
</evidence>
<dbReference type="InterPro" id="IPR050109">
    <property type="entry name" value="HTH-type_TetR-like_transc_reg"/>
</dbReference>
<gene>
    <name evidence="7" type="ORF">J4573_41255</name>
</gene>
<dbReference type="RefSeq" id="WP_208261593.1">
    <property type="nucleotide sequence ID" value="NZ_JAGEOJ010000021.1"/>
</dbReference>
<feature type="DNA-binding region" description="H-T-H motif" evidence="5">
    <location>
        <begin position="25"/>
        <end position="44"/>
    </location>
</feature>
<keyword evidence="8" id="KW-1185">Reference proteome</keyword>
<dbReference type="InterPro" id="IPR009057">
    <property type="entry name" value="Homeodomain-like_sf"/>
</dbReference>
<dbReference type="InterPro" id="IPR004111">
    <property type="entry name" value="Repressor_TetR_C"/>
</dbReference>
<organism evidence="7 8">
    <name type="scientific">Actinomadura barringtoniae</name>
    <dbReference type="NCBI Taxonomy" id="1427535"/>
    <lineage>
        <taxon>Bacteria</taxon>
        <taxon>Bacillati</taxon>
        <taxon>Actinomycetota</taxon>
        <taxon>Actinomycetes</taxon>
        <taxon>Streptosporangiales</taxon>
        <taxon>Thermomonosporaceae</taxon>
        <taxon>Actinomadura</taxon>
    </lineage>
</organism>
<proteinExistence type="predicted"/>
<dbReference type="PROSITE" id="PS01081">
    <property type="entry name" value="HTH_TETR_1"/>
    <property type="match status" value="1"/>
</dbReference>
<evidence type="ECO:0000256" key="5">
    <source>
        <dbReference type="PROSITE-ProRule" id="PRU00335"/>
    </source>
</evidence>
<dbReference type="GO" id="GO:0000976">
    <property type="term" value="F:transcription cis-regulatory region binding"/>
    <property type="evidence" value="ECO:0007669"/>
    <property type="project" value="TreeGrafter"/>
</dbReference>
<dbReference type="SUPFAM" id="SSF48498">
    <property type="entry name" value="Tetracyclin repressor-like, C-terminal domain"/>
    <property type="match status" value="1"/>
</dbReference>
<evidence type="ECO:0000313" key="8">
    <source>
        <dbReference type="Proteomes" id="UP000669179"/>
    </source>
</evidence>